<dbReference type="Proteomes" id="UP001166286">
    <property type="component" value="Unassembled WGS sequence"/>
</dbReference>
<dbReference type="GO" id="GO:0005741">
    <property type="term" value="C:mitochondrial outer membrane"/>
    <property type="evidence" value="ECO:0007669"/>
    <property type="project" value="TreeGrafter"/>
</dbReference>
<dbReference type="InterPro" id="IPR007014">
    <property type="entry name" value="FUN14"/>
</dbReference>
<dbReference type="PANTHER" id="PTHR21346:SF0">
    <property type="entry name" value="RE45833P"/>
    <property type="match status" value="1"/>
</dbReference>
<evidence type="ECO:0000256" key="4">
    <source>
        <dbReference type="ARBA" id="ARBA00022989"/>
    </source>
</evidence>
<feature type="transmembrane region" description="Helical" evidence="6">
    <location>
        <begin position="96"/>
        <end position="115"/>
    </location>
</feature>
<proteinExistence type="inferred from homology"/>
<evidence type="ECO:0000256" key="3">
    <source>
        <dbReference type="ARBA" id="ARBA00022692"/>
    </source>
</evidence>
<dbReference type="EMBL" id="JAFEKC020000009">
    <property type="protein sequence ID" value="KAK0512644.1"/>
    <property type="molecule type" value="Genomic_DNA"/>
</dbReference>
<evidence type="ECO:0000313" key="8">
    <source>
        <dbReference type="Proteomes" id="UP001166286"/>
    </source>
</evidence>
<evidence type="ECO:0000256" key="5">
    <source>
        <dbReference type="ARBA" id="ARBA00023136"/>
    </source>
</evidence>
<evidence type="ECO:0000256" key="1">
    <source>
        <dbReference type="ARBA" id="ARBA00004370"/>
    </source>
</evidence>
<protein>
    <submittedName>
        <fullName evidence="7">Uncharacterized protein</fullName>
    </submittedName>
</protein>
<dbReference type="Pfam" id="PF04930">
    <property type="entry name" value="FUN14"/>
    <property type="match status" value="1"/>
</dbReference>
<keyword evidence="5 6" id="KW-0472">Membrane</keyword>
<evidence type="ECO:0000256" key="6">
    <source>
        <dbReference type="SAM" id="Phobius"/>
    </source>
</evidence>
<sequence length="158" mass="17092">MTHLLLPRLRLPILSLGLGLSSLFLLTPRFRHPLLCDSGSTPLTTASESFRTYTRDAKVPVWKDGRVNPGAVRQISSGSVLGLIGGVAVSTFSKTLALLFGMLVFGVQFLASRGYNIVPTSRMQKYVKGIDLRSAIEDNVAFKLSFGATFALASLAEF</sequence>
<evidence type="ECO:0000256" key="2">
    <source>
        <dbReference type="ARBA" id="ARBA00009160"/>
    </source>
</evidence>
<reference evidence="7" key="1">
    <citation type="submission" date="2023-03" db="EMBL/GenBank/DDBJ databases">
        <title>Complete genome of Cladonia borealis.</title>
        <authorList>
            <person name="Park H."/>
        </authorList>
    </citation>
    <scope>NUCLEOTIDE SEQUENCE</scope>
    <source>
        <strain evidence="7">ANT050790</strain>
    </source>
</reference>
<keyword evidence="4 6" id="KW-1133">Transmembrane helix</keyword>
<dbReference type="AlphaFoldDB" id="A0AA39R2X5"/>
<keyword evidence="3 6" id="KW-0812">Transmembrane</keyword>
<keyword evidence="8" id="KW-1185">Reference proteome</keyword>
<accession>A0AA39R2X5</accession>
<dbReference type="PANTHER" id="PTHR21346">
    <property type="entry name" value="FUN14 DOMAIN CONTAINING"/>
    <property type="match status" value="1"/>
</dbReference>
<comment type="caution">
    <text evidence="7">The sequence shown here is derived from an EMBL/GenBank/DDBJ whole genome shotgun (WGS) entry which is preliminary data.</text>
</comment>
<name>A0AA39R2X5_9LECA</name>
<comment type="similarity">
    <text evidence="2">Belongs to the FUN14 family.</text>
</comment>
<evidence type="ECO:0000313" key="7">
    <source>
        <dbReference type="EMBL" id="KAK0512644.1"/>
    </source>
</evidence>
<gene>
    <name evidence="7" type="ORF">JMJ35_004661</name>
</gene>
<comment type="subcellular location">
    <subcellularLocation>
        <location evidence="1">Membrane</location>
    </subcellularLocation>
</comment>
<organism evidence="7 8">
    <name type="scientific">Cladonia borealis</name>
    <dbReference type="NCBI Taxonomy" id="184061"/>
    <lineage>
        <taxon>Eukaryota</taxon>
        <taxon>Fungi</taxon>
        <taxon>Dikarya</taxon>
        <taxon>Ascomycota</taxon>
        <taxon>Pezizomycotina</taxon>
        <taxon>Lecanoromycetes</taxon>
        <taxon>OSLEUM clade</taxon>
        <taxon>Lecanoromycetidae</taxon>
        <taxon>Lecanorales</taxon>
        <taxon>Lecanorineae</taxon>
        <taxon>Cladoniaceae</taxon>
        <taxon>Cladonia</taxon>
    </lineage>
</organism>
<dbReference type="GO" id="GO:0000422">
    <property type="term" value="P:autophagy of mitochondrion"/>
    <property type="evidence" value="ECO:0007669"/>
    <property type="project" value="TreeGrafter"/>
</dbReference>